<keyword evidence="6" id="KW-1185">Reference proteome</keyword>
<evidence type="ECO:0000256" key="4">
    <source>
        <dbReference type="SAM" id="MobiDB-lite"/>
    </source>
</evidence>
<protein>
    <submittedName>
        <fullName evidence="5">Pyridoxal phosphate-dependent transferase</fullName>
    </submittedName>
</protein>
<feature type="compositionally biased region" description="Basic and acidic residues" evidence="4">
    <location>
        <begin position="237"/>
        <end position="247"/>
    </location>
</feature>
<dbReference type="PANTHER" id="PTHR42699">
    <property type="match status" value="1"/>
</dbReference>
<dbReference type="Proteomes" id="UP000268093">
    <property type="component" value="Unassembled WGS sequence"/>
</dbReference>
<feature type="compositionally biased region" description="Low complexity" evidence="4">
    <location>
        <begin position="220"/>
        <end position="236"/>
    </location>
</feature>
<dbReference type="Gene3D" id="3.40.640.10">
    <property type="entry name" value="Type I PLP-dependent aspartate aminotransferase-like (Major domain)"/>
    <property type="match status" value="1"/>
</dbReference>
<reference evidence="5 6" key="1">
    <citation type="journal article" date="2018" name="New Phytol.">
        <title>Phylogenomics of Endogonaceae and evolution of mycorrhizas within Mucoromycota.</title>
        <authorList>
            <person name="Chang Y."/>
            <person name="Desiro A."/>
            <person name="Na H."/>
            <person name="Sandor L."/>
            <person name="Lipzen A."/>
            <person name="Clum A."/>
            <person name="Barry K."/>
            <person name="Grigoriev I.V."/>
            <person name="Martin F.M."/>
            <person name="Stajich J.E."/>
            <person name="Smith M.E."/>
            <person name="Bonito G."/>
            <person name="Spatafora J.W."/>
        </authorList>
    </citation>
    <scope>NUCLEOTIDE SEQUENCE [LARGE SCALE GENOMIC DNA]</scope>
    <source>
        <strain evidence="5 6">GMNB39</strain>
    </source>
</reference>
<dbReference type="PROSITE" id="PS00868">
    <property type="entry name" value="CYS_MET_METAB_PP"/>
    <property type="match status" value="1"/>
</dbReference>
<dbReference type="Pfam" id="PF01053">
    <property type="entry name" value="Cys_Met_Meta_PP"/>
    <property type="match status" value="1"/>
</dbReference>
<comment type="caution">
    <text evidence="5">The sequence shown here is derived from an EMBL/GenBank/DDBJ whole genome shotgun (WGS) entry which is preliminary data.</text>
</comment>
<accession>A0A433D4H0</accession>
<evidence type="ECO:0000256" key="2">
    <source>
        <dbReference type="ARBA" id="ARBA00022898"/>
    </source>
</evidence>
<dbReference type="AlphaFoldDB" id="A0A433D4H0"/>
<sequence>MALALPPPTQLGSAIPPHVPHAVSVTLPTWKDNVDYEEGVARVHDAMVCGYPRFFIHPEIKKVFSIPIVLLATWCEKKFAKPTESCMLFPSRSVAERCRAFIKRYYKPESDLPAPRLAEFNILPPNPADPHTPPAQLHIVLYPADALPVAKQFWQHVGDNVSSRFAEYCLRILEANERSANPDGSQNDTTTTTTKDPAENPPSTPKRNLRYYQRPPSTPTVPTITPTSRRVSVSSSPRHDDEPTDHEHTLYVEERYGRNLGLAFADGVKTALRRRIAGVWAEEAGAGNLSERGVGGVSEEDVYLFPCGMSAIFNAHRYIMAATEAEEGPVAATWKSVYRAILVWFLGISPIRAFYQSHPPPLSFPYTDTLKILQKFGPGCHHLGHGDARSVAELEQLLGSGERVLVLFVEFPSNPLLKSSDLHRLRELANAYNFFIAIDETLGCFVNVSVLEHADIVVSSLTKIFSGDSNVMGGSLVLNPNGRHCASLRRVIKDDYEDLLWCGDAIYLERNSRTFRERIAKVDRNAEVLCDYLKAHEKGV</sequence>
<dbReference type="SUPFAM" id="SSF53383">
    <property type="entry name" value="PLP-dependent transferases"/>
    <property type="match status" value="1"/>
</dbReference>
<organism evidence="5 6">
    <name type="scientific">Jimgerdemannia flammicorona</name>
    <dbReference type="NCBI Taxonomy" id="994334"/>
    <lineage>
        <taxon>Eukaryota</taxon>
        <taxon>Fungi</taxon>
        <taxon>Fungi incertae sedis</taxon>
        <taxon>Mucoromycota</taxon>
        <taxon>Mucoromycotina</taxon>
        <taxon>Endogonomycetes</taxon>
        <taxon>Endogonales</taxon>
        <taxon>Endogonaceae</taxon>
        <taxon>Jimgerdemannia</taxon>
    </lineage>
</organism>
<proteinExistence type="inferred from homology"/>
<dbReference type="InterPro" id="IPR000277">
    <property type="entry name" value="Cys/Met-Metab_PyrdxlP-dep_enz"/>
</dbReference>
<feature type="compositionally biased region" description="Polar residues" evidence="4">
    <location>
        <begin position="179"/>
        <end position="188"/>
    </location>
</feature>
<evidence type="ECO:0000256" key="3">
    <source>
        <dbReference type="RuleBase" id="RU362118"/>
    </source>
</evidence>
<dbReference type="OrthoDB" id="10047078at2759"/>
<dbReference type="GO" id="GO:0003962">
    <property type="term" value="F:cystathionine gamma-synthase activity"/>
    <property type="evidence" value="ECO:0007669"/>
    <property type="project" value="TreeGrafter"/>
</dbReference>
<evidence type="ECO:0000256" key="1">
    <source>
        <dbReference type="ARBA" id="ARBA00001933"/>
    </source>
</evidence>
<dbReference type="PANTHER" id="PTHR42699:SF1">
    <property type="entry name" value="CYSTATHIONINE GAMMA-SYNTHASE-RELATED"/>
    <property type="match status" value="1"/>
</dbReference>
<evidence type="ECO:0000313" key="6">
    <source>
        <dbReference type="Proteomes" id="UP000268093"/>
    </source>
</evidence>
<dbReference type="EMBL" id="RBNI01006868">
    <property type="protein sequence ID" value="RUP45724.1"/>
    <property type="molecule type" value="Genomic_DNA"/>
</dbReference>
<name>A0A433D4H0_9FUNG</name>
<dbReference type="GO" id="GO:0019346">
    <property type="term" value="P:transsulfuration"/>
    <property type="evidence" value="ECO:0007669"/>
    <property type="project" value="InterPro"/>
</dbReference>
<dbReference type="InterPro" id="IPR051750">
    <property type="entry name" value="Trans-sulfuration_enzymes"/>
</dbReference>
<feature type="region of interest" description="Disordered" evidence="4">
    <location>
        <begin position="179"/>
        <end position="247"/>
    </location>
</feature>
<keyword evidence="2 3" id="KW-0663">Pyridoxal phosphate</keyword>
<dbReference type="InterPro" id="IPR015421">
    <property type="entry name" value="PyrdxlP-dep_Trfase_major"/>
</dbReference>
<dbReference type="GO" id="GO:0030170">
    <property type="term" value="F:pyridoxal phosphate binding"/>
    <property type="evidence" value="ECO:0007669"/>
    <property type="project" value="InterPro"/>
</dbReference>
<comment type="cofactor">
    <cofactor evidence="1 3">
        <name>pyridoxal 5'-phosphate</name>
        <dbReference type="ChEBI" id="CHEBI:597326"/>
    </cofactor>
</comment>
<evidence type="ECO:0000313" key="5">
    <source>
        <dbReference type="EMBL" id="RUP45724.1"/>
    </source>
</evidence>
<dbReference type="InterPro" id="IPR015424">
    <property type="entry name" value="PyrdxlP-dep_Trfase"/>
</dbReference>
<gene>
    <name evidence="5" type="ORF">BC936DRAFT_147816</name>
</gene>
<dbReference type="InterPro" id="IPR054542">
    <property type="entry name" value="Cys_met_metab_PP"/>
</dbReference>
<keyword evidence="5" id="KW-0808">Transferase</keyword>
<comment type="similarity">
    <text evidence="3">Belongs to the trans-sulfuration enzymes family.</text>
</comment>